<comment type="caution">
    <text evidence="1">The sequence shown here is derived from an EMBL/GenBank/DDBJ whole genome shotgun (WGS) entry which is preliminary data.</text>
</comment>
<accession>A0ACB6Z2P3</accession>
<reference evidence="1" key="1">
    <citation type="submission" date="2019-10" db="EMBL/GenBank/DDBJ databases">
        <authorList>
            <consortium name="DOE Joint Genome Institute"/>
            <person name="Kuo A."/>
            <person name="Miyauchi S."/>
            <person name="Kiss E."/>
            <person name="Drula E."/>
            <person name="Kohler A."/>
            <person name="Sanchez-Garcia M."/>
            <person name="Andreopoulos B."/>
            <person name="Barry K.W."/>
            <person name="Bonito G."/>
            <person name="Buee M."/>
            <person name="Carver A."/>
            <person name="Chen C."/>
            <person name="Cichocki N."/>
            <person name="Clum A."/>
            <person name="Culley D."/>
            <person name="Crous P.W."/>
            <person name="Fauchery L."/>
            <person name="Girlanda M."/>
            <person name="Hayes R."/>
            <person name="Keri Z."/>
            <person name="Labutti K."/>
            <person name="Lipzen A."/>
            <person name="Lombard V."/>
            <person name="Magnuson J."/>
            <person name="Maillard F."/>
            <person name="Morin E."/>
            <person name="Murat C."/>
            <person name="Nolan M."/>
            <person name="Ohm R."/>
            <person name="Pangilinan J."/>
            <person name="Pereira M."/>
            <person name="Perotto S."/>
            <person name="Peter M."/>
            <person name="Riley R."/>
            <person name="Sitrit Y."/>
            <person name="Stielow B."/>
            <person name="Szollosi G."/>
            <person name="Zifcakova L."/>
            <person name="Stursova M."/>
            <person name="Spatafora J.W."/>
            <person name="Tedersoo L."/>
            <person name="Vaario L.-M."/>
            <person name="Yamada A."/>
            <person name="Yan M."/>
            <person name="Wang P."/>
            <person name="Xu J."/>
            <person name="Bruns T."/>
            <person name="Baldrian P."/>
            <person name="Vilgalys R."/>
            <person name="Henrissat B."/>
            <person name="Grigoriev I.V."/>
            <person name="Hibbett D."/>
            <person name="Nagy L.G."/>
            <person name="Martin F.M."/>
        </authorList>
    </citation>
    <scope>NUCLEOTIDE SEQUENCE</scope>
    <source>
        <strain evidence="1">P2</strain>
    </source>
</reference>
<name>A0ACB6Z2P3_THEGA</name>
<organism evidence="1 2">
    <name type="scientific">Thelephora ganbajun</name>
    <name type="common">Ganba fungus</name>
    <dbReference type="NCBI Taxonomy" id="370292"/>
    <lineage>
        <taxon>Eukaryota</taxon>
        <taxon>Fungi</taxon>
        <taxon>Dikarya</taxon>
        <taxon>Basidiomycota</taxon>
        <taxon>Agaricomycotina</taxon>
        <taxon>Agaricomycetes</taxon>
        <taxon>Thelephorales</taxon>
        <taxon>Thelephoraceae</taxon>
        <taxon>Thelephora</taxon>
    </lineage>
</organism>
<gene>
    <name evidence="1" type="ORF">BDM02DRAFT_3264035</name>
</gene>
<reference evidence="1" key="2">
    <citation type="journal article" date="2020" name="Nat. Commun.">
        <title>Large-scale genome sequencing of mycorrhizal fungi provides insights into the early evolution of symbiotic traits.</title>
        <authorList>
            <person name="Miyauchi S."/>
            <person name="Kiss E."/>
            <person name="Kuo A."/>
            <person name="Drula E."/>
            <person name="Kohler A."/>
            <person name="Sanchez-Garcia M."/>
            <person name="Morin E."/>
            <person name="Andreopoulos B."/>
            <person name="Barry K.W."/>
            <person name="Bonito G."/>
            <person name="Buee M."/>
            <person name="Carver A."/>
            <person name="Chen C."/>
            <person name="Cichocki N."/>
            <person name="Clum A."/>
            <person name="Culley D."/>
            <person name="Crous P.W."/>
            <person name="Fauchery L."/>
            <person name="Girlanda M."/>
            <person name="Hayes R.D."/>
            <person name="Keri Z."/>
            <person name="LaButti K."/>
            <person name="Lipzen A."/>
            <person name="Lombard V."/>
            <person name="Magnuson J."/>
            <person name="Maillard F."/>
            <person name="Murat C."/>
            <person name="Nolan M."/>
            <person name="Ohm R.A."/>
            <person name="Pangilinan J."/>
            <person name="Pereira M.F."/>
            <person name="Perotto S."/>
            <person name="Peter M."/>
            <person name="Pfister S."/>
            <person name="Riley R."/>
            <person name="Sitrit Y."/>
            <person name="Stielow J.B."/>
            <person name="Szollosi G."/>
            <person name="Zifcakova L."/>
            <person name="Stursova M."/>
            <person name="Spatafora J.W."/>
            <person name="Tedersoo L."/>
            <person name="Vaario L.M."/>
            <person name="Yamada A."/>
            <person name="Yan M."/>
            <person name="Wang P."/>
            <person name="Xu J."/>
            <person name="Bruns T."/>
            <person name="Baldrian P."/>
            <person name="Vilgalys R."/>
            <person name="Dunand C."/>
            <person name="Henrissat B."/>
            <person name="Grigoriev I.V."/>
            <person name="Hibbett D."/>
            <person name="Nagy L.G."/>
            <person name="Martin F.M."/>
        </authorList>
    </citation>
    <scope>NUCLEOTIDE SEQUENCE</scope>
    <source>
        <strain evidence="1">P2</strain>
    </source>
</reference>
<evidence type="ECO:0000313" key="2">
    <source>
        <dbReference type="Proteomes" id="UP000886501"/>
    </source>
</evidence>
<sequence length="103" mass="11105">MAHRSFPAIELGYSDFRGDEWFLETAISSGGGSFSIGRRQILALARATVRRSKLLIWDEATSAVNYEAGVTVLDAGSIVEFGNPTHSPNPGGFVRGGTYRLPC</sequence>
<dbReference type="EMBL" id="MU118208">
    <property type="protein sequence ID" value="KAF9643553.1"/>
    <property type="molecule type" value="Genomic_DNA"/>
</dbReference>
<proteinExistence type="predicted"/>
<protein>
    <submittedName>
        <fullName evidence="1">Uncharacterized protein</fullName>
    </submittedName>
</protein>
<evidence type="ECO:0000313" key="1">
    <source>
        <dbReference type="EMBL" id="KAF9643553.1"/>
    </source>
</evidence>
<dbReference type="Proteomes" id="UP000886501">
    <property type="component" value="Unassembled WGS sequence"/>
</dbReference>
<keyword evidence="2" id="KW-1185">Reference proteome</keyword>